<gene>
    <name evidence="2" type="ORF">EZ242_06500</name>
</gene>
<protein>
    <submittedName>
        <fullName evidence="2">Uncharacterized protein</fullName>
    </submittedName>
</protein>
<evidence type="ECO:0000256" key="1">
    <source>
        <dbReference type="SAM" id="Phobius"/>
    </source>
</evidence>
<evidence type="ECO:0000313" key="2">
    <source>
        <dbReference type="EMBL" id="TFZ01041.1"/>
    </source>
</evidence>
<dbReference type="AlphaFoldDB" id="A0A4Z0BQC0"/>
<feature type="transmembrane region" description="Helical" evidence="1">
    <location>
        <begin position="92"/>
        <end position="115"/>
    </location>
</feature>
<keyword evidence="1" id="KW-0812">Transmembrane</keyword>
<feature type="transmembrane region" description="Helical" evidence="1">
    <location>
        <begin position="60"/>
        <end position="80"/>
    </location>
</feature>
<proteinExistence type="predicted"/>
<keyword evidence="1" id="KW-1133">Transmembrane helix</keyword>
<feature type="transmembrane region" description="Helical" evidence="1">
    <location>
        <begin position="12"/>
        <end position="35"/>
    </location>
</feature>
<dbReference type="EMBL" id="SMLL01000003">
    <property type="protein sequence ID" value="TFZ01041.1"/>
    <property type="molecule type" value="Genomic_DNA"/>
</dbReference>
<comment type="caution">
    <text evidence="2">The sequence shown here is derived from an EMBL/GenBank/DDBJ whole genome shotgun (WGS) entry which is preliminary data.</text>
</comment>
<organism evidence="2 3">
    <name type="scientific">Ramlibacter rhizophilus</name>
    <dbReference type="NCBI Taxonomy" id="1781167"/>
    <lineage>
        <taxon>Bacteria</taxon>
        <taxon>Pseudomonadati</taxon>
        <taxon>Pseudomonadota</taxon>
        <taxon>Betaproteobacteria</taxon>
        <taxon>Burkholderiales</taxon>
        <taxon>Comamonadaceae</taxon>
        <taxon>Ramlibacter</taxon>
    </lineage>
</organism>
<accession>A0A4Z0BQC0</accession>
<reference evidence="2 3" key="1">
    <citation type="submission" date="2019-03" db="EMBL/GenBank/DDBJ databases">
        <title>Ramlibacter rhizophilus CCTCC AB2015357, whole genome shotgun sequence.</title>
        <authorList>
            <person name="Zhang X."/>
            <person name="Feng G."/>
            <person name="Zhu H."/>
        </authorList>
    </citation>
    <scope>NUCLEOTIDE SEQUENCE [LARGE SCALE GENOMIC DNA]</scope>
    <source>
        <strain evidence="2 3">CCTCC AB2015357</strain>
    </source>
</reference>
<dbReference type="Proteomes" id="UP000297564">
    <property type="component" value="Unassembled WGS sequence"/>
</dbReference>
<evidence type="ECO:0000313" key="3">
    <source>
        <dbReference type="Proteomes" id="UP000297564"/>
    </source>
</evidence>
<keyword evidence="3" id="KW-1185">Reference proteome</keyword>
<name>A0A4Z0BQC0_9BURK</name>
<keyword evidence="1" id="KW-0472">Membrane</keyword>
<sequence length="133" mass="14681">MIAPTFRLWVEIFAIYFFGTVLLVMLVPVVGYAVVHADSFTSGNFWSWEALTASISPQAWVRYFVFGVTAGLFTGGPLAWQNWLASQRPPLVYAALAFGTLVVPVLVLAAATLYWRHQLVGVLVGLLNDTARF</sequence>
<dbReference type="RefSeq" id="WP_135284338.1">
    <property type="nucleotide sequence ID" value="NZ_SMLL01000003.1"/>
</dbReference>